<dbReference type="Proteomes" id="UP001215712">
    <property type="component" value="Unassembled WGS sequence"/>
</dbReference>
<proteinExistence type="predicted"/>
<evidence type="ECO:0000313" key="2">
    <source>
        <dbReference type="Proteomes" id="UP001215712"/>
    </source>
</evidence>
<accession>A0AAD6HK60</accession>
<dbReference type="EMBL" id="JAQJAN010000008">
    <property type="protein sequence ID" value="KAJ5724484.1"/>
    <property type="molecule type" value="Genomic_DNA"/>
</dbReference>
<sequence length="104" mass="11737">MVLIRFPRILHSALFHRRRHPKKRPVIRLILPPSSPDIEVASIATTDIWTTPTTEVWSDTMEGPKEEANRYSASVYSLHPDLIGLAISDDSPATSPKVSIYPLY</sequence>
<protein>
    <submittedName>
        <fullName evidence="1">Uncharacterized protein</fullName>
    </submittedName>
</protein>
<comment type="caution">
    <text evidence="1">The sequence shown here is derived from an EMBL/GenBank/DDBJ whole genome shotgun (WGS) entry which is preliminary data.</text>
</comment>
<evidence type="ECO:0000313" key="1">
    <source>
        <dbReference type="EMBL" id="KAJ5724484.1"/>
    </source>
</evidence>
<name>A0AAD6HK60_9EURO</name>
<gene>
    <name evidence="1" type="ORF">N7493_006212</name>
</gene>
<reference evidence="1" key="2">
    <citation type="submission" date="2023-01" db="EMBL/GenBank/DDBJ databases">
        <authorList>
            <person name="Petersen C."/>
        </authorList>
    </citation>
    <scope>NUCLEOTIDE SEQUENCE</scope>
    <source>
        <strain evidence="1">IBT 17514</strain>
    </source>
</reference>
<dbReference type="AlphaFoldDB" id="A0AAD6HK60"/>
<reference evidence="1" key="1">
    <citation type="journal article" date="2023" name="IMA Fungus">
        <title>Comparative genomic study of the Penicillium genus elucidates a diverse pangenome and 15 lateral gene transfer events.</title>
        <authorList>
            <person name="Petersen C."/>
            <person name="Sorensen T."/>
            <person name="Nielsen M.R."/>
            <person name="Sondergaard T.E."/>
            <person name="Sorensen J.L."/>
            <person name="Fitzpatrick D.A."/>
            <person name="Frisvad J.C."/>
            <person name="Nielsen K.L."/>
        </authorList>
    </citation>
    <scope>NUCLEOTIDE SEQUENCE</scope>
    <source>
        <strain evidence="1">IBT 17514</strain>
    </source>
</reference>
<organism evidence="1 2">
    <name type="scientific">Penicillium malachiteum</name>
    <dbReference type="NCBI Taxonomy" id="1324776"/>
    <lineage>
        <taxon>Eukaryota</taxon>
        <taxon>Fungi</taxon>
        <taxon>Dikarya</taxon>
        <taxon>Ascomycota</taxon>
        <taxon>Pezizomycotina</taxon>
        <taxon>Eurotiomycetes</taxon>
        <taxon>Eurotiomycetidae</taxon>
        <taxon>Eurotiales</taxon>
        <taxon>Aspergillaceae</taxon>
        <taxon>Penicillium</taxon>
    </lineage>
</organism>
<keyword evidence="2" id="KW-1185">Reference proteome</keyword>